<dbReference type="InterPro" id="IPR001128">
    <property type="entry name" value="Cyt_P450"/>
</dbReference>
<dbReference type="SUPFAM" id="SSF48264">
    <property type="entry name" value="Cytochrome P450"/>
    <property type="match status" value="1"/>
</dbReference>
<organism evidence="10 11">
    <name type="scientific">Apiospora kogelbergensis</name>
    <dbReference type="NCBI Taxonomy" id="1337665"/>
    <lineage>
        <taxon>Eukaryota</taxon>
        <taxon>Fungi</taxon>
        <taxon>Dikarya</taxon>
        <taxon>Ascomycota</taxon>
        <taxon>Pezizomycotina</taxon>
        <taxon>Sordariomycetes</taxon>
        <taxon>Xylariomycetidae</taxon>
        <taxon>Amphisphaeriales</taxon>
        <taxon>Apiosporaceae</taxon>
        <taxon>Apiospora</taxon>
    </lineage>
</organism>
<dbReference type="Proteomes" id="UP001392437">
    <property type="component" value="Unassembled WGS sequence"/>
</dbReference>
<dbReference type="EMBL" id="JAQQWP010000009">
    <property type="protein sequence ID" value="KAK8101521.1"/>
    <property type="molecule type" value="Genomic_DNA"/>
</dbReference>
<evidence type="ECO:0000256" key="1">
    <source>
        <dbReference type="ARBA" id="ARBA00001971"/>
    </source>
</evidence>
<reference evidence="10 11" key="1">
    <citation type="submission" date="2023-01" db="EMBL/GenBank/DDBJ databases">
        <title>Analysis of 21 Apiospora genomes using comparative genomics revels a genus with tremendous synthesis potential of carbohydrate active enzymes and secondary metabolites.</title>
        <authorList>
            <person name="Sorensen T."/>
        </authorList>
    </citation>
    <scope>NUCLEOTIDE SEQUENCE [LARGE SCALE GENOMIC DNA]</scope>
    <source>
        <strain evidence="10 11">CBS 117206</strain>
    </source>
</reference>
<dbReference type="InterPro" id="IPR002403">
    <property type="entry name" value="Cyt_P450_E_grp-IV"/>
</dbReference>
<evidence type="ECO:0000313" key="10">
    <source>
        <dbReference type="EMBL" id="KAK8101521.1"/>
    </source>
</evidence>
<evidence type="ECO:0000256" key="2">
    <source>
        <dbReference type="ARBA" id="ARBA00010617"/>
    </source>
</evidence>
<evidence type="ECO:0000256" key="4">
    <source>
        <dbReference type="ARBA" id="ARBA00022723"/>
    </source>
</evidence>
<keyword evidence="6 8" id="KW-0408">Iron</keyword>
<proteinExistence type="inferred from homology"/>
<keyword evidence="9" id="KW-0472">Membrane</keyword>
<dbReference type="PRINTS" id="PR00385">
    <property type="entry name" value="P450"/>
</dbReference>
<evidence type="ECO:0008006" key="12">
    <source>
        <dbReference type="Google" id="ProtNLM"/>
    </source>
</evidence>
<evidence type="ECO:0000256" key="9">
    <source>
        <dbReference type="SAM" id="Phobius"/>
    </source>
</evidence>
<dbReference type="GO" id="GO:0004497">
    <property type="term" value="F:monooxygenase activity"/>
    <property type="evidence" value="ECO:0007669"/>
    <property type="project" value="UniProtKB-KW"/>
</dbReference>
<dbReference type="Gene3D" id="1.10.630.10">
    <property type="entry name" value="Cytochrome P450"/>
    <property type="match status" value="1"/>
</dbReference>
<dbReference type="PANTHER" id="PTHR24291">
    <property type="entry name" value="CYTOCHROME P450 FAMILY 4"/>
    <property type="match status" value="1"/>
</dbReference>
<feature type="transmembrane region" description="Helical" evidence="9">
    <location>
        <begin position="327"/>
        <end position="348"/>
    </location>
</feature>
<dbReference type="PRINTS" id="PR00465">
    <property type="entry name" value="EP450IV"/>
</dbReference>
<dbReference type="PANTHER" id="PTHR24291:SF50">
    <property type="entry name" value="BIFUNCTIONAL ALBAFLAVENONE MONOOXYGENASE_TERPENE SYNTHASE"/>
    <property type="match status" value="1"/>
</dbReference>
<dbReference type="CDD" id="cd00302">
    <property type="entry name" value="cytochrome_P450"/>
    <property type="match status" value="1"/>
</dbReference>
<evidence type="ECO:0000256" key="6">
    <source>
        <dbReference type="ARBA" id="ARBA00023004"/>
    </source>
</evidence>
<dbReference type="FunFam" id="1.10.630.10:FF:000090">
    <property type="entry name" value="Cytochrome P450 monooxygenase"/>
    <property type="match status" value="1"/>
</dbReference>
<comment type="caution">
    <text evidence="10">The sequence shown here is derived from an EMBL/GenBank/DDBJ whole genome shotgun (WGS) entry which is preliminary data.</text>
</comment>
<keyword evidence="4 8" id="KW-0479">Metal-binding</keyword>
<evidence type="ECO:0000256" key="7">
    <source>
        <dbReference type="ARBA" id="ARBA00023033"/>
    </source>
</evidence>
<sequence length="543" mass="61359">MGANTFRSLNHLKQAVAEKLSVIDPSSLSFSLNGTLCDTLPPLLEAKGPVCVLVNGDAVREVPGPSGLPFLGSHTEVYPDHLGNHERLFQTYGSFFHTTVMGRKVYHTNDPEITGHVFKESAFFSKEINEAHPLYGVKSPHAGVFLTSTHTEVWREAHKFLVPTMGPKAIDRHAVTVLSLAQRLFPIFDELEGERREAWNVFEYMLKLSSQIVGELFIDTDFGHLEGTDAPLHITVRTIFRLLGLNKKVTSWGDWYAWLPFGDPKRLRDTWHEVGERVGKHIAEAKVGEGDVPLQEAALKTANMTDFLVRAVDSKGNKMPAESRKPALIVAVTAGFVTTSALLSWLLYGLTAYPGCQERLIQELADAGMAGATEEEMRSGEFFSRLPFLDKYVKETQRHHTTSFQPARTARTDLVLPNGMRLPKGAVVIAEVHHLHHNDRVWENPTRFDPDRWDTAQVQGRHRAAYIPFAMGPRMCIASHFVVREVKIVLSQLVWRYEFVRHKRDGDAEPVEYDPMFQTIRPRNLYMTTRKRTSWPSRTEVSS</sequence>
<keyword evidence="7" id="KW-0503">Monooxygenase</keyword>
<keyword evidence="9" id="KW-1133">Transmembrane helix</keyword>
<comment type="cofactor">
    <cofactor evidence="1 8">
        <name>heme</name>
        <dbReference type="ChEBI" id="CHEBI:30413"/>
    </cofactor>
</comment>
<evidence type="ECO:0000256" key="8">
    <source>
        <dbReference type="PIRSR" id="PIRSR602403-1"/>
    </source>
</evidence>
<gene>
    <name evidence="10" type="ORF">PG999_011895</name>
</gene>
<comment type="similarity">
    <text evidence="2">Belongs to the cytochrome P450 family.</text>
</comment>
<dbReference type="InterPro" id="IPR036396">
    <property type="entry name" value="Cyt_P450_sf"/>
</dbReference>
<keyword evidence="3 8" id="KW-0349">Heme</keyword>
<dbReference type="InterPro" id="IPR050196">
    <property type="entry name" value="Cytochrome_P450_Monoox"/>
</dbReference>
<dbReference type="AlphaFoldDB" id="A0AAW0QGR8"/>
<protein>
    <recommendedName>
        <fullName evidence="12">Cytochrome P450</fullName>
    </recommendedName>
</protein>
<dbReference type="GO" id="GO:0016705">
    <property type="term" value="F:oxidoreductase activity, acting on paired donors, with incorporation or reduction of molecular oxygen"/>
    <property type="evidence" value="ECO:0007669"/>
    <property type="project" value="InterPro"/>
</dbReference>
<keyword evidence="5" id="KW-0560">Oxidoreductase</keyword>
<evidence type="ECO:0000256" key="3">
    <source>
        <dbReference type="ARBA" id="ARBA00022617"/>
    </source>
</evidence>
<keyword evidence="11" id="KW-1185">Reference proteome</keyword>
<dbReference type="GO" id="GO:0020037">
    <property type="term" value="F:heme binding"/>
    <property type="evidence" value="ECO:0007669"/>
    <property type="project" value="InterPro"/>
</dbReference>
<feature type="binding site" description="axial binding residue" evidence="8">
    <location>
        <position position="476"/>
    </location>
    <ligand>
        <name>heme</name>
        <dbReference type="ChEBI" id="CHEBI:30413"/>
    </ligand>
    <ligandPart>
        <name>Fe</name>
        <dbReference type="ChEBI" id="CHEBI:18248"/>
    </ligandPart>
</feature>
<evidence type="ECO:0000256" key="5">
    <source>
        <dbReference type="ARBA" id="ARBA00023002"/>
    </source>
</evidence>
<name>A0AAW0QGR8_9PEZI</name>
<evidence type="ECO:0000313" key="11">
    <source>
        <dbReference type="Proteomes" id="UP001392437"/>
    </source>
</evidence>
<accession>A0AAW0QGR8</accession>
<dbReference type="GO" id="GO:0005506">
    <property type="term" value="F:iron ion binding"/>
    <property type="evidence" value="ECO:0007669"/>
    <property type="project" value="InterPro"/>
</dbReference>
<keyword evidence="9" id="KW-0812">Transmembrane</keyword>
<dbReference type="Pfam" id="PF00067">
    <property type="entry name" value="p450"/>
    <property type="match status" value="1"/>
</dbReference>